<keyword evidence="6 7" id="KW-0472">Membrane</keyword>
<keyword evidence="5 7" id="KW-0496">Mitochondrion</keyword>
<evidence type="ECO:0000256" key="5">
    <source>
        <dbReference type="ARBA" id="ARBA00023128"/>
    </source>
</evidence>
<evidence type="ECO:0000259" key="8">
    <source>
        <dbReference type="Pfam" id="PF09813"/>
    </source>
</evidence>
<dbReference type="GeneID" id="115034413"/>
<keyword evidence="3 7" id="KW-0812">Transmembrane</keyword>
<evidence type="ECO:0000256" key="3">
    <source>
        <dbReference type="ARBA" id="ARBA00022692"/>
    </source>
</evidence>
<comment type="function">
    <text evidence="7">Required for assembly of cytochrome c oxidase (complex IV).</text>
</comment>
<keyword evidence="7" id="KW-0999">Mitochondrion inner membrane</keyword>
<evidence type="ECO:0000256" key="4">
    <source>
        <dbReference type="ARBA" id="ARBA00022989"/>
    </source>
</evidence>
<reference evidence="9" key="2">
    <citation type="submission" date="2022-06" db="UniProtKB">
        <authorList>
            <consortium name="EnsemblMetazoa"/>
        </authorList>
    </citation>
    <scope>IDENTIFICATION</scope>
</reference>
<evidence type="ECO:0000256" key="6">
    <source>
        <dbReference type="ARBA" id="ARBA00023136"/>
    </source>
</evidence>
<protein>
    <recommendedName>
        <fullName evidence="7">Cytochrome c oxidase assembly factor 3</fullName>
    </recommendedName>
</protein>
<comment type="subcellular location">
    <subcellularLocation>
        <location evidence="1">Mitochondrion membrane</location>
        <topology evidence="1">Single-pass membrane protein</topology>
    </subcellularLocation>
</comment>
<dbReference type="GO" id="GO:0005743">
    <property type="term" value="C:mitochondrial inner membrane"/>
    <property type="evidence" value="ECO:0007669"/>
    <property type="project" value="UniProtKB-UniRule"/>
</dbReference>
<organism evidence="9 10">
    <name type="scientific">Acyrthosiphon pisum</name>
    <name type="common">Pea aphid</name>
    <dbReference type="NCBI Taxonomy" id="7029"/>
    <lineage>
        <taxon>Eukaryota</taxon>
        <taxon>Metazoa</taxon>
        <taxon>Ecdysozoa</taxon>
        <taxon>Arthropoda</taxon>
        <taxon>Hexapoda</taxon>
        <taxon>Insecta</taxon>
        <taxon>Pterygota</taxon>
        <taxon>Neoptera</taxon>
        <taxon>Paraneoptera</taxon>
        <taxon>Hemiptera</taxon>
        <taxon>Sternorrhyncha</taxon>
        <taxon>Aphidomorpha</taxon>
        <taxon>Aphidoidea</taxon>
        <taxon>Aphididae</taxon>
        <taxon>Macrosiphini</taxon>
        <taxon>Acyrthosiphon</taxon>
    </lineage>
</organism>
<dbReference type="InterPro" id="IPR041752">
    <property type="entry name" value="Coa3"/>
</dbReference>
<dbReference type="CTD" id="39320"/>
<comment type="similarity">
    <text evidence="2 7">Belongs to the COA3 family.</text>
</comment>
<dbReference type="RefSeq" id="XP_029347156.1">
    <property type="nucleotide sequence ID" value="XM_029491296.1"/>
</dbReference>
<dbReference type="OrthoDB" id="10018333at2759"/>
<evidence type="ECO:0000256" key="7">
    <source>
        <dbReference type="RuleBase" id="RU367056"/>
    </source>
</evidence>
<comment type="subunit">
    <text evidence="7">Component of 250-400 kDa complexes called cytochrome oxidase assembly intermediates or COA complexes.</text>
</comment>
<evidence type="ECO:0000256" key="1">
    <source>
        <dbReference type="ARBA" id="ARBA00004304"/>
    </source>
</evidence>
<dbReference type="EnsemblMetazoa" id="XM_029491296.1">
    <property type="protein sequence ID" value="XP_029347156.1"/>
    <property type="gene ID" value="LOC115034413"/>
</dbReference>
<keyword evidence="10" id="KW-1185">Reference proteome</keyword>
<keyword evidence="4 7" id="KW-1133">Transmembrane helix</keyword>
<sequence length="87" mass="10175">MANSDQMPKVDFMKDGEIDKRLLQQIKFVERQNLVRATRLNRMRRNARYTGLLLGGITLSIYGYSIYSIKQETFLDDFEEPAVTVKQ</sequence>
<dbReference type="Proteomes" id="UP000007819">
    <property type="component" value="Chromosome A3"/>
</dbReference>
<name>A0A8R2NSG3_ACYPI</name>
<evidence type="ECO:0000256" key="2">
    <source>
        <dbReference type="ARBA" id="ARBA00007035"/>
    </source>
</evidence>
<dbReference type="Pfam" id="PF09813">
    <property type="entry name" value="Coa3_cc"/>
    <property type="match status" value="1"/>
</dbReference>
<evidence type="ECO:0000313" key="9">
    <source>
        <dbReference type="EnsemblMetazoa" id="XP_029347156.1"/>
    </source>
</evidence>
<dbReference type="PANTHER" id="PTHR15642:SF3">
    <property type="entry name" value="CYTOCHROME C OXIDASE ASSEMBLY FACTOR 3 HOMOLOG, MITOCHONDRIAL"/>
    <property type="match status" value="1"/>
</dbReference>
<dbReference type="InterPro" id="IPR018628">
    <property type="entry name" value="Coa3_CC"/>
</dbReference>
<evidence type="ECO:0000313" key="10">
    <source>
        <dbReference type="Proteomes" id="UP000007819"/>
    </source>
</evidence>
<dbReference type="GO" id="GO:0033617">
    <property type="term" value="P:mitochondrial respiratory chain complex IV assembly"/>
    <property type="evidence" value="ECO:0007669"/>
    <property type="project" value="UniProtKB-UniRule"/>
</dbReference>
<dbReference type="AlphaFoldDB" id="A0A8R2NSG3"/>
<proteinExistence type="inferred from homology"/>
<feature type="transmembrane region" description="Helical" evidence="7">
    <location>
        <begin position="49"/>
        <end position="67"/>
    </location>
</feature>
<accession>A0A8R2NSG3</accession>
<dbReference type="PANTHER" id="PTHR15642">
    <property type="entry name" value="CYTOCHROME C OXIDASE ASSEMBLY FACTOR 3, MITOCHONDRIAL"/>
    <property type="match status" value="1"/>
</dbReference>
<reference evidence="10" key="1">
    <citation type="submission" date="2010-06" db="EMBL/GenBank/DDBJ databases">
        <authorList>
            <person name="Jiang H."/>
            <person name="Abraham K."/>
            <person name="Ali S."/>
            <person name="Alsbrooks S.L."/>
            <person name="Anim B.N."/>
            <person name="Anosike U.S."/>
            <person name="Attaway T."/>
            <person name="Bandaranaike D.P."/>
            <person name="Battles P.K."/>
            <person name="Bell S.N."/>
            <person name="Bell A.V."/>
            <person name="Beltran B."/>
            <person name="Bickham C."/>
            <person name="Bustamante Y."/>
            <person name="Caleb T."/>
            <person name="Canada A."/>
            <person name="Cardenas V."/>
            <person name="Carter K."/>
            <person name="Chacko J."/>
            <person name="Chandrabose M.N."/>
            <person name="Chavez D."/>
            <person name="Chavez A."/>
            <person name="Chen L."/>
            <person name="Chu H.-S."/>
            <person name="Claassen K.J."/>
            <person name="Cockrell R."/>
            <person name="Collins M."/>
            <person name="Cooper J.A."/>
            <person name="Cree A."/>
            <person name="Curry S.M."/>
            <person name="Da Y."/>
            <person name="Dao M.D."/>
            <person name="Das B."/>
            <person name="Davila M.-L."/>
            <person name="Davy-Carroll L."/>
            <person name="Denson S."/>
            <person name="Dinh H."/>
            <person name="Ebong V.E."/>
            <person name="Edwards J.R."/>
            <person name="Egan A."/>
            <person name="El-Daye J."/>
            <person name="Escobedo L."/>
            <person name="Fernandez S."/>
            <person name="Fernando P.R."/>
            <person name="Flagg N."/>
            <person name="Forbes L.D."/>
            <person name="Fowler R.G."/>
            <person name="Fu Q."/>
            <person name="Gabisi R.A."/>
            <person name="Ganer J."/>
            <person name="Garbino Pronczuk A."/>
            <person name="Garcia R.M."/>
            <person name="Garner T."/>
            <person name="Garrett T.E."/>
            <person name="Gonzalez D.A."/>
            <person name="Hamid H."/>
            <person name="Hawkins E.S."/>
            <person name="Hirani K."/>
            <person name="Hogues M.E."/>
            <person name="Hollins B."/>
            <person name="Hsiao C.-H."/>
            <person name="Jabil R."/>
            <person name="James M.L."/>
            <person name="Jhangiani S.N."/>
            <person name="Johnson B."/>
            <person name="Johnson Q."/>
            <person name="Joshi V."/>
            <person name="Kalu J.B."/>
            <person name="Kam C."/>
            <person name="Kashfia A."/>
            <person name="Keebler J."/>
            <person name="Kisamo H."/>
            <person name="Kovar C.L."/>
            <person name="Lago L.A."/>
            <person name="Lai C.-Y."/>
            <person name="Laidlaw J."/>
            <person name="Lara F."/>
            <person name="Le T.-K."/>
            <person name="Lee S.L."/>
            <person name="Legall F.H."/>
            <person name="Lemon S.J."/>
            <person name="Lewis L.R."/>
            <person name="Li B."/>
            <person name="Liu Y."/>
            <person name="Liu Y.-S."/>
            <person name="Lopez J."/>
            <person name="Lozado R.J."/>
            <person name="Lu J."/>
            <person name="Madu R.C."/>
            <person name="Maheshwari M."/>
            <person name="Maheshwari R."/>
            <person name="Malloy K."/>
            <person name="Martinez E."/>
            <person name="Mathew T."/>
            <person name="Mercado I.C."/>
            <person name="Mercado C."/>
            <person name="Meyer B."/>
            <person name="Montgomery K."/>
            <person name="Morgan M.B."/>
            <person name="Munidasa M."/>
            <person name="Nazareth L.V."/>
            <person name="Nelson J."/>
            <person name="Ng B.M."/>
            <person name="Nguyen N.B."/>
            <person name="Nguyen P.Q."/>
            <person name="Nguyen T."/>
            <person name="Obregon M."/>
            <person name="Okwuonu G.O."/>
            <person name="Onwere C.G."/>
            <person name="Orozco G."/>
            <person name="Parra A."/>
            <person name="Patel S."/>
            <person name="Patil S."/>
            <person name="Perez A."/>
            <person name="Perez Y."/>
            <person name="Pham C."/>
            <person name="Primus E.L."/>
            <person name="Pu L.-L."/>
            <person name="Puazo M."/>
            <person name="Qin X."/>
            <person name="Quiroz J.B."/>
            <person name="Reese J."/>
            <person name="Richards S."/>
            <person name="Rives C.M."/>
            <person name="Robberts R."/>
            <person name="Ruiz S.J."/>
            <person name="Ruiz M.J."/>
            <person name="Santibanez J."/>
            <person name="Schneider B.W."/>
            <person name="Sisson I."/>
            <person name="Smith M."/>
            <person name="Sodergren E."/>
            <person name="Song X.-Z."/>
            <person name="Song B.B."/>
            <person name="Summersgill H."/>
            <person name="Thelus R."/>
            <person name="Thornton R.D."/>
            <person name="Trejos Z.Y."/>
            <person name="Usmani K."/>
            <person name="Vattathil S."/>
            <person name="Villasana D."/>
            <person name="Walker D.L."/>
            <person name="Wang S."/>
            <person name="Wang K."/>
            <person name="White C.S."/>
            <person name="Williams A.C."/>
            <person name="Williamson J."/>
            <person name="Wilson K."/>
            <person name="Woghiren I.O."/>
            <person name="Woodworth J.R."/>
            <person name="Worley K.C."/>
            <person name="Wright R.A."/>
            <person name="Wu W."/>
            <person name="Young L."/>
            <person name="Zhang L."/>
            <person name="Zhang J."/>
            <person name="Zhu Y."/>
            <person name="Muzny D.M."/>
            <person name="Weinstock G."/>
            <person name="Gibbs R.A."/>
        </authorList>
    </citation>
    <scope>NUCLEOTIDE SEQUENCE [LARGE SCALE GENOMIC DNA]</scope>
    <source>
        <strain evidence="10">LSR1</strain>
    </source>
</reference>
<dbReference type="KEGG" id="api:115034413"/>
<feature type="domain" description="Cytochrome c oxidase assembly factor 3 mitochondrial coiled-coil" evidence="8">
    <location>
        <begin position="33"/>
        <end position="81"/>
    </location>
</feature>